<evidence type="ECO:0000313" key="1">
    <source>
        <dbReference type="Proteomes" id="UP000095283"/>
    </source>
</evidence>
<dbReference type="Proteomes" id="UP000095283">
    <property type="component" value="Unplaced"/>
</dbReference>
<dbReference type="WBParaSite" id="Hba_07224">
    <property type="protein sequence ID" value="Hba_07224"/>
    <property type="gene ID" value="Hba_07224"/>
</dbReference>
<name>A0A1I7WPZ6_HETBA</name>
<accession>A0A1I7WPZ6</accession>
<evidence type="ECO:0000313" key="2">
    <source>
        <dbReference type="WBParaSite" id="Hba_07224"/>
    </source>
</evidence>
<sequence length="82" mass="9168">MSLVIEKCCNAESSDVCKNRRNDVLAVVFDFGGVLMSYKGMEKMCVSVSSKIGIPKEDFENIILRKRSIEVNTNIANNYLST</sequence>
<dbReference type="AlphaFoldDB" id="A0A1I7WPZ6"/>
<reference evidence="2" key="1">
    <citation type="submission" date="2016-11" db="UniProtKB">
        <authorList>
            <consortium name="WormBaseParasite"/>
        </authorList>
    </citation>
    <scope>IDENTIFICATION</scope>
</reference>
<organism evidence="1 2">
    <name type="scientific">Heterorhabditis bacteriophora</name>
    <name type="common">Entomopathogenic nematode worm</name>
    <dbReference type="NCBI Taxonomy" id="37862"/>
    <lineage>
        <taxon>Eukaryota</taxon>
        <taxon>Metazoa</taxon>
        <taxon>Ecdysozoa</taxon>
        <taxon>Nematoda</taxon>
        <taxon>Chromadorea</taxon>
        <taxon>Rhabditida</taxon>
        <taxon>Rhabditina</taxon>
        <taxon>Rhabditomorpha</taxon>
        <taxon>Strongyloidea</taxon>
        <taxon>Heterorhabditidae</taxon>
        <taxon>Heterorhabditis</taxon>
    </lineage>
</organism>
<proteinExistence type="predicted"/>
<keyword evidence="1" id="KW-1185">Reference proteome</keyword>
<protein>
    <submittedName>
        <fullName evidence="2">HAD family hydrolase</fullName>
    </submittedName>
</protein>